<dbReference type="EC" id="6.3.3.3" evidence="2"/>
<dbReference type="SUPFAM" id="SSF52540">
    <property type="entry name" value="P-loop containing nucleoside triphosphate hydrolases"/>
    <property type="match status" value="1"/>
</dbReference>
<comment type="catalytic activity">
    <reaction evidence="2">
        <text>(7R,8S)-7,8-diammoniononanoate + CO2 + ATP = (4R,5S)-dethiobiotin + ADP + phosphate + 3 H(+)</text>
        <dbReference type="Rhea" id="RHEA:15805"/>
        <dbReference type="ChEBI" id="CHEBI:15378"/>
        <dbReference type="ChEBI" id="CHEBI:16526"/>
        <dbReference type="ChEBI" id="CHEBI:30616"/>
        <dbReference type="ChEBI" id="CHEBI:43474"/>
        <dbReference type="ChEBI" id="CHEBI:149469"/>
        <dbReference type="ChEBI" id="CHEBI:149473"/>
        <dbReference type="ChEBI" id="CHEBI:456216"/>
        <dbReference type="EC" id="6.3.3.3"/>
    </reaction>
</comment>
<dbReference type="HAMAP" id="MF_00336">
    <property type="entry name" value="BioD"/>
    <property type="match status" value="1"/>
</dbReference>
<gene>
    <name evidence="2 3" type="primary">bioD</name>
    <name evidence="3" type="ORF">EWU20_09835</name>
</gene>
<feature type="active site" evidence="2">
    <location>
        <position position="32"/>
    </location>
</feature>
<comment type="caution">
    <text evidence="3">The sequence shown here is derived from an EMBL/GenBank/DDBJ whole genome shotgun (WGS) entry which is preliminary data.</text>
</comment>
<keyword evidence="1 2" id="KW-0093">Biotin biosynthesis</keyword>
<reference evidence="3 4" key="1">
    <citation type="submission" date="2019-02" db="EMBL/GenBank/DDBJ databases">
        <title>Genome of a new Bacteroidetes strain.</title>
        <authorList>
            <person name="Pitt A."/>
        </authorList>
    </citation>
    <scope>NUCLEOTIDE SEQUENCE [LARGE SCALE GENOMIC DNA]</scope>
    <source>
        <strain evidence="3 4">103A-SOEBACH</strain>
    </source>
</reference>
<dbReference type="GO" id="GO:0005524">
    <property type="term" value="F:ATP binding"/>
    <property type="evidence" value="ECO:0007669"/>
    <property type="project" value="UniProtKB-UniRule"/>
</dbReference>
<dbReference type="AlphaFoldDB" id="A0A4Q9B9E6"/>
<feature type="binding site" evidence="2">
    <location>
        <position position="43"/>
    </location>
    <ligand>
        <name>ATP</name>
        <dbReference type="ChEBI" id="CHEBI:30616"/>
    </ligand>
</feature>
<dbReference type="OrthoDB" id="9802097at2"/>
<keyword evidence="2 3" id="KW-0436">Ligase</keyword>
<feature type="binding site" evidence="2">
    <location>
        <position position="43"/>
    </location>
    <ligand>
        <name>Mg(2+)</name>
        <dbReference type="ChEBI" id="CHEBI:18420"/>
    </ligand>
</feature>
<keyword evidence="2" id="KW-0547">Nucleotide-binding</keyword>
<dbReference type="InterPro" id="IPR027417">
    <property type="entry name" value="P-loop_NTPase"/>
</dbReference>
<keyword evidence="2" id="KW-0460">Magnesium</keyword>
<dbReference type="GO" id="GO:0005829">
    <property type="term" value="C:cytosol"/>
    <property type="evidence" value="ECO:0007669"/>
    <property type="project" value="TreeGrafter"/>
</dbReference>
<comment type="pathway">
    <text evidence="2">Cofactor biosynthesis; biotin biosynthesis; biotin from 7,8-diaminononanoate: step 1/2.</text>
</comment>
<feature type="binding site" evidence="2">
    <location>
        <begin position="96"/>
        <end position="99"/>
    </location>
    <ligand>
        <name>ATP</name>
        <dbReference type="ChEBI" id="CHEBI:30616"/>
    </ligand>
</feature>
<protein>
    <recommendedName>
        <fullName evidence="2">ATP-dependent dethiobiotin synthetase BioD</fullName>
        <ecNumber evidence="2">6.3.3.3</ecNumber>
    </recommendedName>
    <alternativeName>
        <fullName evidence="2">DTB synthetase</fullName>
        <shortName evidence="2">DTBS</shortName>
    </alternativeName>
    <alternativeName>
        <fullName evidence="2">Dethiobiotin synthase</fullName>
    </alternativeName>
</protein>
<dbReference type="PANTHER" id="PTHR43210:SF5">
    <property type="entry name" value="DETHIOBIOTIN SYNTHETASE"/>
    <property type="match status" value="1"/>
</dbReference>
<proteinExistence type="inferred from homology"/>
<comment type="similarity">
    <text evidence="2">Belongs to the dethiobiotin synthetase family.</text>
</comment>
<comment type="cofactor">
    <cofactor evidence="2">
        <name>Mg(2+)</name>
        <dbReference type="ChEBI" id="CHEBI:18420"/>
    </cofactor>
</comment>
<name>A0A4Q9B9E6_9BACT</name>
<keyword evidence="4" id="KW-1185">Reference proteome</keyword>
<dbReference type="PIRSF" id="PIRSF006755">
    <property type="entry name" value="DTB_synth"/>
    <property type="match status" value="1"/>
</dbReference>
<feature type="binding site" evidence="2">
    <location>
        <begin position="12"/>
        <end position="17"/>
    </location>
    <ligand>
        <name>ATP</name>
        <dbReference type="ChEBI" id="CHEBI:30616"/>
    </ligand>
</feature>
<accession>A0A4Q9B9E6</accession>
<dbReference type="GO" id="GO:0004141">
    <property type="term" value="F:dethiobiotin synthase activity"/>
    <property type="evidence" value="ECO:0007669"/>
    <property type="project" value="UniProtKB-UniRule"/>
</dbReference>
<comment type="caution">
    <text evidence="2">Lacks conserved residue(s) required for the propagation of feature annotation.</text>
</comment>
<comment type="subunit">
    <text evidence="2">Homodimer.</text>
</comment>
<comment type="subcellular location">
    <subcellularLocation>
        <location evidence="2">Cytoplasm</location>
    </subcellularLocation>
</comment>
<dbReference type="UniPathway" id="UPA00078">
    <property type="reaction ID" value="UER00161"/>
</dbReference>
<dbReference type="GO" id="GO:0009102">
    <property type="term" value="P:biotin biosynthetic process"/>
    <property type="evidence" value="ECO:0007669"/>
    <property type="project" value="UniProtKB-UniRule"/>
</dbReference>
<dbReference type="InterPro" id="IPR004472">
    <property type="entry name" value="DTB_synth_BioD"/>
</dbReference>
<dbReference type="Pfam" id="PF13500">
    <property type="entry name" value="AAA_26"/>
    <property type="match status" value="1"/>
</dbReference>
<keyword evidence="2" id="KW-0479">Metal-binding</keyword>
<feature type="binding site" evidence="2">
    <location>
        <position position="96"/>
    </location>
    <ligand>
        <name>Mg(2+)</name>
        <dbReference type="ChEBI" id="CHEBI:18420"/>
    </ligand>
</feature>
<organism evidence="3 4">
    <name type="scientific">Aquirufa antheringensis</name>
    <dbReference type="NCBI Taxonomy" id="2516559"/>
    <lineage>
        <taxon>Bacteria</taxon>
        <taxon>Pseudomonadati</taxon>
        <taxon>Bacteroidota</taxon>
        <taxon>Cytophagia</taxon>
        <taxon>Cytophagales</taxon>
        <taxon>Flectobacillaceae</taxon>
        <taxon>Aquirufa</taxon>
    </lineage>
</organism>
<dbReference type="NCBIfam" id="TIGR00347">
    <property type="entry name" value="bioD"/>
    <property type="match status" value="1"/>
</dbReference>
<keyword evidence="2" id="KW-0067">ATP-binding</keyword>
<dbReference type="RefSeq" id="WP_130895999.1">
    <property type="nucleotide sequence ID" value="NZ_JAANOL010000004.1"/>
</dbReference>
<evidence type="ECO:0000256" key="1">
    <source>
        <dbReference type="ARBA" id="ARBA00022756"/>
    </source>
</evidence>
<comment type="function">
    <text evidence="2">Catalyzes a mechanistically unusual reaction, the ATP-dependent insertion of CO2 between the N7 and N8 nitrogen atoms of 7,8-diaminopelargonic acid (DAPA, also called 7,8-diammoniononanoate) to form a ureido ring.</text>
</comment>
<evidence type="ECO:0000256" key="2">
    <source>
        <dbReference type="HAMAP-Rule" id="MF_00336"/>
    </source>
</evidence>
<evidence type="ECO:0000313" key="4">
    <source>
        <dbReference type="Proteomes" id="UP000293583"/>
    </source>
</evidence>
<keyword evidence="2" id="KW-0963">Cytoplasm</keyword>
<dbReference type="CDD" id="cd03109">
    <property type="entry name" value="DTBS"/>
    <property type="match status" value="1"/>
</dbReference>
<dbReference type="PANTHER" id="PTHR43210">
    <property type="entry name" value="DETHIOBIOTIN SYNTHETASE"/>
    <property type="match status" value="1"/>
</dbReference>
<dbReference type="GO" id="GO:0000287">
    <property type="term" value="F:magnesium ion binding"/>
    <property type="evidence" value="ECO:0007669"/>
    <property type="project" value="UniProtKB-UniRule"/>
</dbReference>
<dbReference type="EMBL" id="SEWY01000004">
    <property type="protein sequence ID" value="TBH72110.1"/>
    <property type="molecule type" value="Genomic_DNA"/>
</dbReference>
<sequence>MKQFIVAGIGTEIGKTVVSAILTAGLKADYWKPVQAGDLDTGDAYWIRNWVPSATVHPSTYALTQPMSPHSAAEIDGITISLDSFKIPTDQTLIVELAGGIMVPLNDQQTNLDLIKHLNLPVILVSKNYLGSLNHTLLSYELLKQHGIPMAGIVFNGPENPSGEKFILNHTGLPLILRVNTESEINEAVIASYANKIHV</sequence>
<dbReference type="Proteomes" id="UP000293583">
    <property type="component" value="Unassembled WGS sequence"/>
</dbReference>
<feature type="binding site" evidence="2">
    <location>
        <position position="16"/>
    </location>
    <ligand>
        <name>Mg(2+)</name>
        <dbReference type="ChEBI" id="CHEBI:18420"/>
    </ligand>
</feature>
<evidence type="ECO:0000313" key="3">
    <source>
        <dbReference type="EMBL" id="TBH72110.1"/>
    </source>
</evidence>
<dbReference type="Gene3D" id="3.40.50.300">
    <property type="entry name" value="P-loop containing nucleotide triphosphate hydrolases"/>
    <property type="match status" value="1"/>
</dbReference>